<dbReference type="GO" id="GO:0034058">
    <property type="term" value="P:endosomal vesicle fusion"/>
    <property type="evidence" value="ECO:0007669"/>
    <property type="project" value="TreeGrafter"/>
</dbReference>
<dbReference type="SUPFAM" id="SSF57850">
    <property type="entry name" value="RING/U-box"/>
    <property type="match status" value="1"/>
</dbReference>
<feature type="domain" description="RING-type" evidence="8">
    <location>
        <begin position="1788"/>
        <end position="1835"/>
    </location>
</feature>
<reference evidence="9 10" key="1">
    <citation type="journal article" date="2017" name="Nature">
        <title>The Apostasia genome and the evolution of orchids.</title>
        <authorList>
            <person name="Zhang G.Q."/>
            <person name="Liu K.W."/>
            <person name="Li Z."/>
            <person name="Lohaus R."/>
            <person name="Hsiao Y.Y."/>
            <person name="Niu S.C."/>
            <person name="Wang J.Y."/>
            <person name="Lin Y.C."/>
            <person name="Xu Q."/>
            <person name="Chen L.J."/>
            <person name="Yoshida K."/>
            <person name="Fujiwara S."/>
            <person name="Wang Z.W."/>
            <person name="Zhang Y.Q."/>
            <person name="Mitsuda N."/>
            <person name="Wang M."/>
            <person name="Liu G.H."/>
            <person name="Pecoraro L."/>
            <person name="Huang H.X."/>
            <person name="Xiao X.J."/>
            <person name="Lin M."/>
            <person name="Wu X.Y."/>
            <person name="Wu W.L."/>
            <person name="Chen Y.Y."/>
            <person name="Chang S.B."/>
            <person name="Sakamoto S."/>
            <person name="Ohme-Takagi M."/>
            <person name="Yagi M."/>
            <person name="Zeng S.J."/>
            <person name="Shen C.Y."/>
            <person name="Yeh C.M."/>
            <person name="Luo Y.B."/>
            <person name="Tsai W.C."/>
            <person name="Van de Peer Y."/>
            <person name="Liu Z.J."/>
        </authorList>
    </citation>
    <scope>NUCLEOTIDE SEQUENCE [LARGE SCALE GENOMIC DNA]</scope>
    <source>
        <strain evidence="10">cv. Shenzhen</strain>
        <tissue evidence="9">Stem</tissue>
    </source>
</reference>
<evidence type="ECO:0000313" key="10">
    <source>
        <dbReference type="Proteomes" id="UP000236161"/>
    </source>
</evidence>
<dbReference type="InterPro" id="IPR001841">
    <property type="entry name" value="Znf_RING"/>
</dbReference>
<keyword evidence="3" id="KW-0653">Protein transport</keyword>
<keyword evidence="2" id="KW-0813">Transport</keyword>
<dbReference type="GO" id="GO:0005770">
    <property type="term" value="C:late endosome"/>
    <property type="evidence" value="ECO:0007669"/>
    <property type="project" value="TreeGrafter"/>
</dbReference>
<keyword evidence="5" id="KW-0853">WD repeat</keyword>
<dbReference type="GO" id="GO:0030897">
    <property type="term" value="C:HOPS complex"/>
    <property type="evidence" value="ECO:0007669"/>
    <property type="project" value="TreeGrafter"/>
</dbReference>
<dbReference type="STRING" id="1088818.A0A2I0AWR9"/>
<name>A0A2I0AWR9_9ASPA</name>
<dbReference type="OrthoDB" id="289913at2759"/>
<evidence type="ECO:0000259" key="8">
    <source>
        <dbReference type="PROSITE" id="PS50089"/>
    </source>
</evidence>
<feature type="region of interest" description="Disordered" evidence="7">
    <location>
        <begin position="1"/>
        <end position="78"/>
    </location>
</feature>
<dbReference type="SUPFAM" id="SSF50978">
    <property type="entry name" value="WD40 repeat-like"/>
    <property type="match status" value="1"/>
</dbReference>
<dbReference type="GO" id="GO:0006623">
    <property type="term" value="P:protein targeting to vacuole"/>
    <property type="evidence" value="ECO:0007669"/>
    <property type="project" value="InterPro"/>
</dbReference>
<evidence type="ECO:0000256" key="5">
    <source>
        <dbReference type="PROSITE-ProRule" id="PRU00221"/>
    </source>
</evidence>
<evidence type="ECO:0000256" key="3">
    <source>
        <dbReference type="ARBA" id="ARBA00022927"/>
    </source>
</evidence>
<dbReference type="InterPro" id="IPR001680">
    <property type="entry name" value="WD40_rpt"/>
</dbReference>
<dbReference type="InterPro" id="IPR015943">
    <property type="entry name" value="WD40/YVTN_repeat-like_dom_sf"/>
</dbReference>
<dbReference type="GO" id="GO:0008270">
    <property type="term" value="F:zinc ion binding"/>
    <property type="evidence" value="ECO:0007669"/>
    <property type="project" value="UniProtKB-KW"/>
</dbReference>
<evidence type="ECO:0000256" key="7">
    <source>
        <dbReference type="SAM" id="MobiDB-lite"/>
    </source>
</evidence>
<proteinExistence type="inferred from homology"/>
<dbReference type="InterPro" id="IPR045111">
    <property type="entry name" value="Vps41/Vps8"/>
</dbReference>
<evidence type="ECO:0000256" key="6">
    <source>
        <dbReference type="PROSITE-ProRule" id="PRU01006"/>
    </source>
</evidence>
<feature type="region of interest" description="Disordered" evidence="7">
    <location>
        <begin position="160"/>
        <end position="194"/>
    </location>
</feature>
<keyword evidence="4" id="KW-0863">Zinc-finger</keyword>
<dbReference type="Pfam" id="PF12816">
    <property type="entry name" value="TPR_Vps8"/>
    <property type="match status" value="1"/>
</dbReference>
<feature type="repeat" description="WD" evidence="5">
    <location>
        <begin position="513"/>
        <end position="546"/>
    </location>
</feature>
<dbReference type="InterPro" id="IPR000547">
    <property type="entry name" value="Clathrin_H-chain/VPS_repeat"/>
</dbReference>
<dbReference type="EMBL" id="KZ451942">
    <property type="protein sequence ID" value="PKA59981.1"/>
    <property type="molecule type" value="Genomic_DNA"/>
</dbReference>
<accession>A0A2I0AWR9</accession>
<dbReference type="PROSITE" id="PS50236">
    <property type="entry name" value="CHCR"/>
    <property type="match status" value="1"/>
</dbReference>
<keyword evidence="10" id="KW-1185">Reference proteome</keyword>
<dbReference type="Pfam" id="PF23556">
    <property type="entry name" value="TPR_Vps41"/>
    <property type="match status" value="1"/>
</dbReference>
<dbReference type="Pfam" id="PF23410">
    <property type="entry name" value="Beta-prop_VPS8"/>
    <property type="match status" value="1"/>
</dbReference>
<organism evidence="9 10">
    <name type="scientific">Apostasia shenzhenica</name>
    <dbReference type="NCBI Taxonomy" id="1088818"/>
    <lineage>
        <taxon>Eukaryota</taxon>
        <taxon>Viridiplantae</taxon>
        <taxon>Streptophyta</taxon>
        <taxon>Embryophyta</taxon>
        <taxon>Tracheophyta</taxon>
        <taxon>Spermatophyta</taxon>
        <taxon>Magnoliopsida</taxon>
        <taxon>Liliopsida</taxon>
        <taxon>Asparagales</taxon>
        <taxon>Orchidaceae</taxon>
        <taxon>Apostasioideae</taxon>
        <taxon>Apostasia</taxon>
    </lineage>
</organism>
<evidence type="ECO:0000256" key="2">
    <source>
        <dbReference type="ARBA" id="ARBA00022448"/>
    </source>
</evidence>
<keyword evidence="4" id="KW-0479">Metal-binding</keyword>
<protein>
    <recommendedName>
        <fullName evidence="8">RING-type domain-containing protein</fullName>
    </recommendedName>
</protein>
<comment type="similarity">
    <text evidence="1">Belongs to the VPS8 family.</text>
</comment>
<gene>
    <name evidence="9" type="ORF">AXF42_Ash009665</name>
</gene>
<dbReference type="PANTHER" id="PTHR12616:SF8">
    <property type="entry name" value="VACUOLAR PROTEIN SORTING-ASSOCIATED PROTEIN 8 HOMOLOG"/>
    <property type="match status" value="1"/>
</dbReference>
<feature type="repeat" description="CHCR" evidence="6">
    <location>
        <begin position="1452"/>
        <end position="1614"/>
    </location>
</feature>
<evidence type="ECO:0000256" key="1">
    <source>
        <dbReference type="ARBA" id="ARBA00009422"/>
    </source>
</evidence>
<dbReference type="InterPro" id="IPR025941">
    <property type="entry name" value="Vps8_central_dom"/>
</dbReference>
<dbReference type="PANTHER" id="PTHR12616">
    <property type="entry name" value="VACUOLAR PROTEIN SORTING VPS41"/>
    <property type="match status" value="1"/>
</dbReference>
<dbReference type="PROSITE" id="PS50089">
    <property type="entry name" value="ZF_RING_2"/>
    <property type="match status" value="1"/>
</dbReference>
<sequence>MELDLDSFLTSRGGGISSVSSDEEDESTSVHRRTVDEILNDSDSDSSSPDSPPAISRSLPKEATAIPKEESKGEADACGLEAVSETLEEPSSSFNWRRRTREITSSSYLSSLGIRSYSNASRAPSSSRQLLPLFGNVMPNPKPGAALAAAAAASRSIPTPHAAAIKSRRASSASAEKVLPTQETTEDRPMEANSVSDSFTVSDLSFVVSASNRLGGIGDAREVDASEFSLPSPSSSSLGMYVSHEVLHGEQASTEGNQSILVIGKETSEKRTEVRFCSVDVLVSSLKQDLENLPSSSSISAEIDENVLKRNEMLPIVDEPVTDADYMLDDEEEHEITATEVDDLDGKVFSDGKNSTNGEESRISIEMDSIVKERAGEIGSGENQEKKSRASMKPLEWAEELEKRQASSGLDWEEGAASQPMRLEGIHRGPPAVGYLQMDLDNMITCTVSSQTFKHDYGSPQVITVHINFIAIGTSKGTTLVFPSKYSPHHADKMDDKMLVFGSSGEKTQVSATSMSFNQQGDLLLVGYSDGHLTIWDVQRGTAAKIITGEHNAPVTHTVFLGQDSQVSRQFKAVTGDSKGLILLHSSTVLLLNHFSIKTQCLLDGQKTGTVLCACPIVMDNTQDAGSSSAQGHPSTSVVLGRKVGGVVGGETGWKLFNGNPSIVEEGVVLFATHQNALVVRLSPTVEVYQQLTRPDAVREGSLPYAAWKCMVYSADCFPDASDKVSWLALAWDRKIQVARLVKSKMIKYKEWVLDGTAIGVEWLDDQMFVVLTIRGQLFLFSRDGEELHRTNFTVDGYAMDDFIMYHTHYVNSYGNPEKAYHNAVAVRGATVYILGPMHLIISRLLPWKERIQVLQKAGDWMGALDMALRLYDGHAHGVIDLPRTIDTIRDAIMPYLVELILLYVDEVFSYITIAFSNQRDKVGTVEDPKITDVSLHSEIEEQYARVGGVAVEFCVHIKRTDILFDGIFSKFVSVHHGGTFLEILEPYILRDMLGCLPPEIMQALVEHYSRKGLLERVEQCVLHMDISSLDFNQVVRLCREHGLYGALIYLFNRGLDDFKSPLEELLLVVQNTSTMDAAAIGRSNRKKQIDSQQRTENGKEKNTRFDVETILEKSMYRLLVYLKYSFQGLAFPPGHGFLLPSRLHSVRKELLKYLLEDSKLLTSEVSKRLKSSRGYFPNVCYMLCLATEATLDVFKCAFAEIEPRNDPSADVAASVVADVQELEDSGIQEEMVQSTINALISILDLESDLVRSFQMDDTGAWPSEQDICYMLDFIAYLVASKGATVSETVLKHILEYLTSLGNLHPTDSDEKYEASLKEKQVLSILKVVPHEMWNSSVILLLCMEAQFYQACGLIHYIRSEYVSALDSYMKDLDEPIHAFSFINKMLSELDKAESVSFHSAVISRIPELVQLSRECTFFLVIDHFGSESENIMSQLHSHPQSLFLFLKTLIDVQMSGTLIFPEAAHTSNSSYNRIRDSPNELAGYLEKLSNFPKLLHQNTIQVTDEVGELYLELLCQYERNSVLKFLETYDNYRLEHCLRLCQQYGITDAAAFLLERVGDVGSALELLMSGLDDKINLLVSVVESKFSALNIRNSSEMEQLTDILKLNEAVAVCDVLHASVGLCQRNTQRLDRRESESLWFRLFDFFSEPLKRFCSGKGFPERKNNVGHMTASSNASVYMDEIPSTWKFLKSSAHILRRLFSQLIGEIIEGMTGYLPLPAVMAKLLSDNGNQEFGDFKFTILKMLGTYNYERRILDTAKSLIEDDTYYTMGLLKKGASHAFAPQNFICCICGLPLTKGSSSGVRLFSCGHATHLHCETEEIDLLSTNSATGCPVCLHKKNLRTKGKSSVIENGLVNSSLSTSWHTLQSSSIQHSHEIDAIDKSYGLQQMSRVLNFVSY</sequence>
<keyword evidence="4" id="KW-0862">Zinc</keyword>
<dbReference type="InterPro" id="IPR036322">
    <property type="entry name" value="WD40_repeat_dom_sf"/>
</dbReference>
<dbReference type="PROSITE" id="PS50082">
    <property type="entry name" value="WD_REPEATS_2"/>
    <property type="match status" value="1"/>
</dbReference>
<dbReference type="Proteomes" id="UP000236161">
    <property type="component" value="Unassembled WGS sequence"/>
</dbReference>
<evidence type="ECO:0000313" key="9">
    <source>
        <dbReference type="EMBL" id="PKA59981.1"/>
    </source>
</evidence>
<evidence type="ECO:0000256" key="4">
    <source>
        <dbReference type="PROSITE-ProRule" id="PRU00175"/>
    </source>
</evidence>
<dbReference type="Gene3D" id="2.130.10.10">
    <property type="entry name" value="YVTN repeat-like/Quinoprotein amine dehydrogenase"/>
    <property type="match status" value="1"/>
</dbReference>
<feature type="compositionally biased region" description="Low complexity" evidence="7">
    <location>
        <begin position="162"/>
        <end position="175"/>
    </location>
</feature>